<organism evidence="2 3">
    <name type="scientific">Colletotrichum sojae</name>
    <dbReference type="NCBI Taxonomy" id="2175907"/>
    <lineage>
        <taxon>Eukaryota</taxon>
        <taxon>Fungi</taxon>
        <taxon>Dikarya</taxon>
        <taxon>Ascomycota</taxon>
        <taxon>Pezizomycotina</taxon>
        <taxon>Sordariomycetes</taxon>
        <taxon>Hypocreomycetidae</taxon>
        <taxon>Glomerellales</taxon>
        <taxon>Glomerellaceae</taxon>
        <taxon>Colletotrichum</taxon>
        <taxon>Colletotrichum orchidearum species complex</taxon>
    </lineage>
</organism>
<dbReference type="EMBL" id="WIGN01000138">
    <property type="protein sequence ID" value="KAF6807412.1"/>
    <property type="molecule type" value="Genomic_DNA"/>
</dbReference>
<dbReference type="PANTHER" id="PTHR33112">
    <property type="entry name" value="DOMAIN PROTEIN, PUTATIVE-RELATED"/>
    <property type="match status" value="1"/>
</dbReference>
<accession>A0A8H6J6S1</accession>
<dbReference type="Pfam" id="PF06985">
    <property type="entry name" value="HET"/>
    <property type="match status" value="1"/>
</dbReference>
<evidence type="ECO:0000259" key="1">
    <source>
        <dbReference type="Pfam" id="PF06985"/>
    </source>
</evidence>
<protein>
    <submittedName>
        <fullName evidence="2">Het domain protein</fullName>
    </submittedName>
</protein>
<dbReference type="PANTHER" id="PTHR33112:SF10">
    <property type="entry name" value="TOL"/>
    <property type="match status" value="1"/>
</dbReference>
<dbReference type="InterPro" id="IPR010730">
    <property type="entry name" value="HET"/>
</dbReference>
<dbReference type="Proteomes" id="UP000652219">
    <property type="component" value="Unassembled WGS sequence"/>
</dbReference>
<dbReference type="AlphaFoldDB" id="A0A8H6J6S1"/>
<gene>
    <name evidence="2" type="ORF">CSOJ01_08218</name>
</gene>
<proteinExistence type="predicted"/>
<evidence type="ECO:0000313" key="2">
    <source>
        <dbReference type="EMBL" id="KAF6807412.1"/>
    </source>
</evidence>
<sequence>MLESTPCGLCMRLIDTVTLPDSGGFPKTLEWHPQTKDVVKSKQSCPPCDAIWKLLLAPSLSAAVDRFEDITHDTCLGVTLKAFNNAASGRRREIKWSSLTVSLEIPQHGFSYFLDGTIGITVEVSPRNPDHRHPQFWISGRTRPHLQIAEDRILCAKAWLEDCEAGFHRECEPSAAYLPTRFIDVRPDQTLRLVSTDGLDQASRRPRYATLSHCWGRPGESEILKTNSATVGAHHKEIPQSSLPKTFRDAIRTTRSLGIPYLWIDSLCIVQDDVEDWQREAARMKDVYAGSTLTIAASDGLNSSWGCFPGSDGSLEPVADSSPVEESQRLDATAESVVADKKVRIFSFSRRDIKTGSSASLMVRFQSSHPREVCREAPLSTRGWVLQEQMLSHRTLHCLDSELHWQCRREYRTQSGQDLFEDGSEYGLDHHHGHSRTTPRDVKMWPQWIESYSWREFTVPSDRMPAFAGISDYYRSITGQPVVLGIRRDSLAKDLAWARAAPKRGLGGTRVPSWSWMSCDAPIWVDLWHFGEYEDLVQDHVSSRMCHVDWTGPPMTSPIQSTMFIIKGPVKQLTLRAAPEAKNFNPPYFLVGGGQKSDFSEHPVPWNCAGRFDDETHHGDVEVTYTCLLLRSRLHKTSRQVKETFLILAQTVEMVTLADDDVVECNGFRRVGIASIEGTERTFVDAEVKTLELF</sequence>
<reference evidence="2 3" key="1">
    <citation type="journal article" date="2020" name="Phytopathology">
        <title>Genome Sequence Resources of Colletotrichum truncatum, C. plurivorum, C. musicola, and C. sojae: Four Species Pathogenic to Soybean (Glycine max).</title>
        <authorList>
            <person name="Rogerio F."/>
            <person name="Boufleur T.R."/>
            <person name="Ciampi-Guillardi M."/>
            <person name="Sukno S.A."/>
            <person name="Thon M.R."/>
            <person name="Massola Junior N.S."/>
            <person name="Baroncelli R."/>
        </authorList>
    </citation>
    <scope>NUCLEOTIDE SEQUENCE [LARGE SCALE GENOMIC DNA]</scope>
    <source>
        <strain evidence="2 3">LFN0009</strain>
    </source>
</reference>
<keyword evidence="3" id="KW-1185">Reference proteome</keyword>
<feature type="domain" description="Heterokaryon incompatibility" evidence="1">
    <location>
        <begin position="208"/>
        <end position="388"/>
    </location>
</feature>
<name>A0A8H6J6S1_9PEZI</name>
<evidence type="ECO:0000313" key="3">
    <source>
        <dbReference type="Proteomes" id="UP000652219"/>
    </source>
</evidence>
<comment type="caution">
    <text evidence="2">The sequence shown here is derived from an EMBL/GenBank/DDBJ whole genome shotgun (WGS) entry which is preliminary data.</text>
</comment>